<keyword evidence="2" id="KW-1185">Reference proteome</keyword>
<protein>
    <submittedName>
        <fullName evidence="1">Uncharacterized protein</fullName>
    </submittedName>
</protein>
<evidence type="ECO:0000313" key="1">
    <source>
        <dbReference type="EMBL" id="GCC38274.1"/>
    </source>
</evidence>
<dbReference type="Proteomes" id="UP000287033">
    <property type="component" value="Unassembled WGS sequence"/>
</dbReference>
<comment type="caution">
    <text evidence="1">The sequence shown here is derived from an EMBL/GenBank/DDBJ whole genome shotgun (WGS) entry which is preliminary data.</text>
</comment>
<gene>
    <name evidence="1" type="ORF">chiPu_0016788</name>
</gene>
<organism evidence="1 2">
    <name type="scientific">Chiloscyllium punctatum</name>
    <name type="common">Brownbanded bambooshark</name>
    <name type="synonym">Hemiscyllium punctatum</name>
    <dbReference type="NCBI Taxonomy" id="137246"/>
    <lineage>
        <taxon>Eukaryota</taxon>
        <taxon>Metazoa</taxon>
        <taxon>Chordata</taxon>
        <taxon>Craniata</taxon>
        <taxon>Vertebrata</taxon>
        <taxon>Chondrichthyes</taxon>
        <taxon>Elasmobranchii</taxon>
        <taxon>Galeomorphii</taxon>
        <taxon>Galeoidea</taxon>
        <taxon>Orectolobiformes</taxon>
        <taxon>Hemiscylliidae</taxon>
        <taxon>Chiloscyllium</taxon>
    </lineage>
</organism>
<dbReference type="EMBL" id="BEZZ01001149">
    <property type="protein sequence ID" value="GCC38274.1"/>
    <property type="molecule type" value="Genomic_DNA"/>
</dbReference>
<dbReference type="AlphaFoldDB" id="A0A401T6Q6"/>
<evidence type="ECO:0000313" key="2">
    <source>
        <dbReference type="Proteomes" id="UP000287033"/>
    </source>
</evidence>
<proteinExistence type="predicted"/>
<reference evidence="1 2" key="1">
    <citation type="journal article" date="2018" name="Nat. Ecol. Evol.">
        <title>Shark genomes provide insights into elasmobranch evolution and the origin of vertebrates.</title>
        <authorList>
            <person name="Hara Y"/>
            <person name="Yamaguchi K"/>
            <person name="Onimaru K"/>
            <person name="Kadota M"/>
            <person name="Koyanagi M"/>
            <person name="Keeley SD"/>
            <person name="Tatsumi K"/>
            <person name="Tanaka K"/>
            <person name="Motone F"/>
            <person name="Kageyama Y"/>
            <person name="Nozu R"/>
            <person name="Adachi N"/>
            <person name="Nishimura O"/>
            <person name="Nakagawa R"/>
            <person name="Tanegashima C"/>
            <person name="Kiyatake I"/>
            <person name="Matsumoto R"/>
            <person name="Murakumo K"/>
            <person name="Nishida K"/>
            <person name="Terakita A"/>
            <person name="Kuratani S"/>
            <person name="Sato K"/>
            <person name="Hyodo S Kuraku.S."/>
        </authorList>
    </citation>
    <scope>NUCLEOTIDE SEQUENCE [LARGE SCALE GENOMIC DNA]</scope>
</reference>
<name>A0A401T6Q6_CHIPU</name>
<sequence length="90" mass="10038">MTGERGTLTNAASRPSAEDGIAAYLCCFQDLRVDRERQGEGRESTECKRRGKCICSRHWTLAGQGSEISDPTIAEAARTVIHWLPRLLLY</sequence>
<accession>A0A401T6Q6</accession>